<dbReference type="Gene3D" id="3.30.460.40">
    <property type="match status" value="1"/>
</dbReference>
<dbReference type="Pfam" id="PF10706">
    <property type="entry name" value="Aminoglyc_resit"/>
    <property type="match status" value="1"/>
</dbReference>
<proteinExistence type="predicted"/>
<dbReference type="InterPro" id="IPR012340">
    <property type="entry name" value="NA-bd_OB-fold"/>
</dbReference>
<dbReference type="KEGG" id="snw:BBN63_12160"/>
<keyword evidence="3" id="KW-1185">Reference proteome</keyword>
<gene>
    <name evidence="2" type="ORF">BBN63_12160</name>
</gene>
<dbReference type="SUPFAM" id="SSF50249">
    <property type="entry name" value="Nucleic acid-binding proteins"/>
    <property type="match status" value="1"/>
</dbReference>
<dbReference type="Proteomes" id="UP000189677">
    <property type="component" value="Chromosome"/>
</dbReference>
<dbReference type="RefSeq" id="WP_107433842.1">
    <property type="nucleotide sequence ID" value="NZ_CP018047.1"/>
</dbReference>
<reference evidence="2 3" key="1">
    <citation type="submission" date="2016-11" db="EMBL/GenBank/DDBJ databases">
        <title>Complete genome sequence of Streptomyces niveus SCSIO 3406.</title>
        <authorList>
            <person name="Zhu Q."/>
            <person name="Cheng W."/>
            <person name="Song Y."/>
            <person name="Li Q."/>
            <person name="Ju J."/>
        </authorList>
    </citation>
    <scope>NUCLEOTIDE SEQUENCE [LARGE SCALE GENOMIC DNA]</scope>
    <source>
        <strain evidence="2 3">SCSIO 3406</strain>
    </source>
</reference>
<dbReference type="OrthoDB" id="9800567at2"/>
<evidence type="ECO:0000313" key="3">
    <source>
        <dbReference type="Proteomes" id="UP000189677"/>
    </source>
</evidence>
<organism evidence="2 3">
    <name type="scientific">Streptomyces niveus</name>
    <name type="common">Streptomyces spheroides</name>
    <dbReference type="NCBI Taxonomy" id="193462"/>
    <lineage>
        <taxon>Bacteria</taxon>
        <taxon>Bacillati</taxon>
        <taxon>Actinomycetota</taxon>
        <taxon>Actinomycetes</taxon>
        <taxon>Kitasatosporales</taxon>
        <taxon>Streptomycetaceae</taxon>
        <taxon>Streptomyces</taxon>
    </lineage>
</organism>
<dbReference type="AlphaFoldDB" id="A0A1U9QTA8"/>
<feature type="compositionally biased region" description="Low complexity" evidence="1">
    <location>
        <begin position="260"/>
        <end position="272"/>
    </location>
</feature>
<evidence type="ECO:0000256" key="1">
    <source>
        <dbReference type="SAM" id="MobiDB-lite"/>
    </source>
</evidence>
<feature type="region of interest" description="Disordered" evidence="1">
    <location>
        <begin position="251"/>
        <end position="280"/>
    </location>
</feature>
<sequence>MMSAEDVLAVLDLLDRAGIEVWLDGGWGVDALLCEQTRPHEDLDIVVRAESLAHYGRTMRDHGFRLFRDDGPYNHVLVDDGGRLVDVHAVDLGTARTDERGAEVYGPGGLPYPVGSLADVGRVRGRRVGCGTPEFQVASHTGYALDEDDERDVLALHHRFGVPLAGRVRSWHEEEGWGVLDADNLLEDVWAHFSAVAGETGAEPEVGQAVTFSVEDAERNGYRRRAVTVWPEGAEGAEPAESLERVDGVHGIEAADDSEAAAGTGSEAARTAPLPSHAAE</sequence>
<protein>
    <submittedName>
        <fullName evidence="2">Uncharacterized protein</fullName>
    </submittedName>
</protein>
<dbReference type="EMBL" id="CP018047">
    <property type="protein sequence ID" value="AQU66885.1"/>
    <property type="molecule type" value="Genomic_DNA"/>
</dbReference>
<dbReference type="InterPro" id="IPR019646">
    <property type="entry name" value="Aminoglyc_AdlTrfase"/>
</dbReference>
<dbReference type="Gene3D" id="2.40.50.140">
    <property type="entry name" value="Nucleic acid-binding proteins"/>
    <property type="match status" value="1"/>
</dbReference>
<name>A0A1U9QTA8_STRNV</name>
<evidence type="ECO:0000313" key="2">
    <source>
        <dbReference type="EMBL" id="AQU66885.1"/>
    </source>
</evidence>
<accession>A0A1U9QTA8</accession>